<dbReference type="InterPro" id="IPR016181">
    <property type="entry name" value="Acyl_CoA_acyltransferase"/>
</dbReference>
<dbReference type="PROSITE" id="PS51186">
    <property type="entry name" value="GNAT"/>
    <property type="match status" value="1"/>
</dbReference>
<organism evidence="2 3">
    <name type="scientific">Amedibacillus dolichus</name>
    <dbReference type="NCBI Taxonomy" id="31971"/>
    <lineage>
        <taxon>Bacteria</taxon>
        <taxon>Bacillati</taxon>
        <taxon>Bacillota</taxon>
        <taxon>Erysipelotrichia</taxon>
        <taxon>Erysipelotrichales</taxon>
        <taxon>Erysipelotrichaceae</taxon>
        <taxon>Amedibacillus</taxon>
    </lineage>
</organism>
<dbReference type="PANTHER" id="PTHR43792:SF1">
    <property type="entry name" value="N-ACETYLTRANSFERASE DOMAIN-CONTAINING PROTEIN"/>
    <property type="match status" value="1"/>
</dbReference>
<dbReference type="SMART" id="SM00479">
    <property type="entry name" value="EXOIII"/>
    <property type="match status" value="1"/>
</dbReference>
<gene>
    <name evidence="2" type="ORF">KHZ85_02940</name>
</gene>
<dbReference type="GO" id="GO:0004527">
    <property type="term" value="F:exonuclease activity"/>
    <property type="evidence" value="ECO:0007669"/>
    <property type="project" value="UniProtKB-ARBA"/>
</dbReference>
<name>A0A942WFK5_9FIRM</name>
<keyword evidence="2" id="KW-0808">Transferase</keyword>
<evidence type="ECO:0000313" key="2">
    <source>
        <dbReference type="EMBL" id="MBS4883701.1"/>
    </source>
</evidence>
<dbReference type="SUPFAM" id="SSF53098">
    <property type="entry name" value="Ribonuclease H-like"/>
    <property type="match status" value="1"/>
</dbReference>
<accession>A0A942WFK5</accession>
<dbReference type="AlphaFoldDB" id="A0A942WFK5"/>
<comment type="caution">
    <text evidence="2">The sequence shown here is derived from an EMBL/GenBank/DDBJ whole genome shotgun (WGS) entry which is preliminary data.</text>
</comment>
<dbReference type="Gene3D" id="3.40.630.30">
    <property type="match status" value="1"/>
</dbReference>
<dbReference type="InterPro" id="IPR051531">
    <property type="entry name" value="N-acetyltransferase"/>
</dbReference>
<dbReference type="Gene3D" id="3.30.420.10">
    <property type="entry name" value="Ribonuclease H-like superfamily/Ribonuclease H"/>
    <property type="match status" value="1"/>
</dbReference>
<dbReference type="Proteomes" id="UP000753219">
    <property type="component" value="Unassembled WGS sequence"/>
</dbReference>
<dbReference type="GO" id="GO:0003676">
    <property type="term" value="F:nucleic acid binding"/>
    <property type="evidence" value="ECO:0007669"/>
    <property type="project" value="InterPro"/>
</dbReference>
<dbReference type="PANTHER" id="PTHR43792">
    <property type="entry name" value="GNAT FAMILY, PUTATIVE (AFU_ORTHOLOGUE AFUA_3G00765)-RELATED-RELATED"/>
    <property type="match status" value="1"/>
</dbReference>
<dbReference type="InterPro" id="IPR013520">
    <property type="entry name" value="Ribonucl_H"/>
</dbReference>
<evidence type="ECO:0000259" key="1">
    <source>
        <dbReference type="PROSITE" id="PS51186"/>
    </source>
</evidence>
<keyword evidence="2" id="KW-0012">Acyltransferase</keyword>
<dbReference type="SUPFAM" id="SSF55729">
    <property type="entry name" value="Acyl-CoA N-acyltransferases (Nat)"/>
    <property type="match status" value="1"/>
</dbReference>
<sequence>MESMQEGIGKKREFVYNNSMKKVLETKRVYLREMDYTDFDDLCEILCDARVMKAYEHAFSKEEALDWLKRQMQRYKEDGVGLWAMIRKSDQAFLGQCGITVQQLCNRQVYEIGYLLKYEHWHHGYARKAAIACREYAFHTLKLDAVYSIIRDTNYASQKVALANNMKPIGTFVKHYYGMDMPHIAYEVKNPCLCLYVDSEFDAVRYAGKHYQCVISLGAVLCDFQGNQVTSFYETIRPRYFKSLTRVVSQITKLTGQEIRSSKSLAEVLEHFERWLCQYQKQQPVLSFSFGPDDKRTLNKHCELEKVDMPLVLQYMQDLQRPLSQSVVYHGNVVSPTLSLDALKKVYGILGKVEHNARSDALDLMELHHCYQARQPVLEEEVLKLVKKREEKAYAARMKQQQKLYQIMKERFAFCSGKVEIRFYPEVLQAFATWQSYDEQLPLRFRKKGVYYEGKMVAYDHLHMCMYMEWEGELPSVILSLSDGTTKGHVRLLVNYRNATLIETILKRCMDC</sequence>
<protein>
    <submittedName>
        <fullName evidence="2">GNAT family N-acetyltransferase</fullName>
        <ecNumber evidence="2">2.3.1.-</ecNumber>
    </submittedName>
</protein>
<reference evidence="2" key="1">
    <citation type="submission" date="2021-02" db="EMBL/GenBank/DDBJ databases">
        <title>Infant gut strain persistence is associated with maternal origin, phylogeny, and functional potential including surface adhesion and iron acquisition.</title>
        <authorList>
            <person name="Lou Y.C."/>
        </authorList>
    </citation>
    <scope>NUCLEOTIDE SEQUENCE</scope>
    <source>
        <strain evidence="2">L3_108_103G1_dasL3_108_103G1_concoct_2</strain>
    </source>
</reference>
<dbReference type="InterPro" id="IPR000182">
    <property type="entry name" value="GNAT_dom"/>
</dbReference>
<proteinExistence type="predicted"/>
<dbReference type="Pfam" id="PF00929">
    <property type="entry name" value="RNase_T"/>
    <property type="match status" value="1"/>
</dbReference>
<dbReference type="Pfam" id="PF13302">
    <property type="entry name" value="Acetyltransf_3"/>
    <property type="match status" value="1"/>
</dbReference>
<dbReference type="EMBL" id="JAGZMZ010000005">
    <property type="protein sequence ID" value="MBS4883701.1"/>
    <property type="molecule type" value="Genomic_DNA"/>
</dbReference>
<dbReference type="GO" id="GO:0016747">
    <property type="term" value="F:acyltransferase activity, transferring groups other than amino-acyl groups"/>
    <property type="evidence" value="ECO:0007669"/>
    <property type="project" value="InterPro"/>
</dbReference>
<dbReference type="InterPro" id="IPR012337">
    <property type="entry name" value="RNaseH-like_sf"/>
</dbReference>
<feature type="domain" description="N-acetyltransferase" evidence="1">
    <location>
        <begin position="29"/>
        <end position="191"/>
    </location>
</feature>
<dbReference type="EC" id="2.3.1.-" evidence="2"/>
<dbReference type="InterPro" id="IPR036397">
    <property type="entry name" value="RNaseH_sf"/>
</dbReference>
<evidence type="ECO:0000313" key="3">
    <source>
        <dbReference type="Proteomes" id="UP000753219"/>
    </source>
</evidence>